<dbReference type="Pfam" id="PF19541">
    <property type="entry name" value="DUF6065"/>
    <property type="match status" value="1"/>
</dbReference>
<dbReference type="RefSeq" id="WP_092654880.1">
    <property type="nucleotide sequence ID" value="NZ_LT629732.1"/>
</dbReference>
<feature type="region of interest" description="Disordered" evidence="1">
    <location>
        <begin position="210"/>
        <end position="246"/>
    </location>
</feature>
<feature type="compositionally biased region" description="Basic and acidic residues" evidence="1">
    <location>
        <begin position="223"/>
        <end position="232"/>
    </location>
</feature>
<evidence type="ECO:0000313" key="2">
    <source>
        <dbReference type="EMBL" id="SDS74431.1"/>
    </source>
</evidence>
<dbReference type="InterPro" id="IPR045709">
    <property type="entry name" value="DUF6065"/>
</dbReference>
<name>A0A1H1UQA5_9ACTN</name>
<evidence type="ECO:0000313" key="3">
    <source>
        <dbReference type="Proteomes" id="UP000198983"/>
    </source>
</evidence>
<gene>
    <name evidence="2" type="ORF">SAMN04489717_3719</name>
</gene>
<organism evidence="2 3">
    <name type="scientific">Actinopolymorpha singaporensis</name>
    <dbReference type="NCBI Taxonomy" id="117157"/>
    <lineage>
        <taxon>Bacteria</taxon>
        <taxon>Bacillati</taxon>
        <taxon>Actinomycetota</taxon>
        <taxon>Actinomycetes</taxon>
        <taxon>Propionibacteriales</taxon>
        <taxon>Actinopolymorphaceae</taxon>
        <taxon>Actinopolymorpha</taxon>
    </lineage>
</organism>
<keyword evidence="3" id="KW-1185">Reference proteome</keyword>
<dbReference type="AlphaFoldDB" id="A0A1H1UQA5"/>
<reference evidence="2 3" key="1">
    <citation type="submission" date="2016-10" db="EMBL/GenBank/DDBJ databases">
        <authorList>
            <person name="de Groot N.N."/>
        </authorList>
    </citation>
    <scope>NUCLEOTIDE SEQUENCE [LARGE SCALE GENOMIC DNA]</scope>
    <source>
        <strain evidence="2 3">DSM 22024</strain>
    </source>
</reference>
<dbReference type="Proteomes" id="UP000198983">
    <property type="component" value="Chromosome I"/>
</dbReference>
<protein>
    <submittedName>
        <fullName evidence="2">Uncharacterized protein</fullName>
    </submittedName>
</protein>
<accession>A0A1H1UQA5</accession>
<proteinExistence type="predicted"/>
<evidence type="ECO:0000256" key="1">
    <source>
        <dbReference type="SAM" id="MobiDB-lite"/>
    </source>
</evidence>
<dbReference type="STRING" id="117157.SAMN04489717_3719"/>
<dbReference type="OrthoDB" id="8910986at2"/>
<dbReference type="EMBL" id="LT629732">
    <property type="protein sequence ID" value="SDS74431.1"/>
    <property type="molecule type" value="Genomic_DNA"/>
</dbReference>
<sequence length="246" mass="27960">MRLYAYALQPPYVPITPAPIRRAWMDATPAGHANRCLPLLIANQSGWIVVHRGRTRATWEDGDRPGDVRIEFEGGGEAPTSHFGHGIITWRVPYLFRTPPGWNVLMRGPANAPKDGATSLEGVIETDWAVAPAFHSWKLTRRGHPVVWEDGEPICMIVPQRRGELEEWEPRVRDIFDEPELSQEYGTFSDSRTEFNATRPREWQKDYFRGRSPGAAAAPPGEHQTRLHLRDFEDSEQTECSVRPTI</sequence>